<evidence type="ECO:0000256" key="2">
    <source>
        <dbReference type="ARBA" id="ARBA00009592"/>
    </source>
</evidence>
<evidence type="ECO:0000313" key="14">
    <source>
        <dbReference type="EMBL" id="PON96924.1"/>
    </source>
</evidence>
<dbReference type="InterPro" id="IPR046956">
    <property type="entry name" value="RLP23-like"/>
</dbReference>
<dbReference type="SUPFAM" id="SSF52058">
    <property type="entry name" value="L domain-like"/>
    <property type="match status" value="1"/>
</dbReference>
<keyword evidence="15" id="KW-1185">Reference proteome</keyword>
<organism evidence="14 15">
    <name type="scientific">Trema orientale</name>
    <name type="common">Charcoal tree</name>
    <name type="synonym">Celtis orientalis</name>
    <dbReference type="NCBI Taxonomy" id="63057"/>
    <lineage>
        <taxon>Eukaryota</taxon>
        <taxon>Viridiplantae</taxon>
        <taxon>Streptophyta</taxon>
        <taxon>Embryophyta</taxon>
        <taxon>Tracheophyta</taxon>
        <taxon>Spermatophyta</taxon>
        <taxon>Magnoliopsida</taxon>
        <taxon>eudicotyledons</taxon>
        <taxon>Gunneridae</taxon>
        <taxon>Pentapetalae</taxon>
        <taxon>rosids</taxon>
        <taxon>fabids</taxon>
        <taxon>Rosales</taxon>
        <taxon>Cannabaceae</taxon>
        <taxon>Trema</taxon>
    </lineage>
</organism>
<keyword evidence="10" id="KW-0675">Receptor</keyword>
<dbReference type="Gene3D" id="3.80.10.10">
    <property type="entry name" value="Ribonuclease Inhibitor"/>
    <property type="match status" value="1"/>
</dbReference>
<evidence type="ECO:0000313" key="15">
    <source>
        <dbReference type="Proteomes" id="UP000237000"/>
    </source>
</evidence>
<comment type="similarity">
    <text evidence="2">Belongs to the RLP family.</text>
</comment>
<evidence type="ECO:0000256" key="1">
    <source>
        <dbReference type="ARBA" id="ARBA00004251"/>
    </source>
</evidence>
<dbReference type="PANTHER" id="PTHR48063">
    <property type="entry name" value="LRR RECEPTOR-LIKE KINASE"/>
    <property type="match status" value="1"/>
</dbReference>
<dbReference type="InterPro" id="IPR001611">
    <property type="entry name" value="Leu-rich_rpt"/>
</dbReference>
<evidence type="ECO:0000256" key="6">
    <source>
        <dbReference type="ARBA" id="ARBA00022729"/>
    </source>
</evidence>
<evidence type="ECO:0000256" key="9">
    <source>
        <dbReference type="ARBA" id="ARBA00023136"/>
    </source>
</evidence>
<keyword evidence="11" id="KW-0325">Glycoprotein</keyword>
<evidence type="ECO:0000256" key="7">
    <source>
        <dbReference type="ARBA" id="ARBA00022737"/>
    </source>
</evidence>
<proteinExistence type="inferred from homology"/>
<dbReference type="GO" id="GO:0005886">
    <property type="term" value="C:plasma membrane"/>
    <property type="evidence" value="ECO:0007669"/>
    <property type="project" value="UniProtKB-SubCell"/>
</dbReference>
<dbReference type="STRING" id="63057.A0A2P5FGK7"/>
<feature type="transmembrane region" description="Helical" evidence="13">
    <location>
        <begin position="361"/>
        <end position="384"/>
    </location>
</feature>
<dbReference type="InParanoid" id="A0A2P5FGK7"/>
<dbReference type="PRINTS" id="PR00019">
    <property type="entry name" value="LEURICHRPT"/>
</dbReference>
<protein>
    <submittedName>
        <fullName evidence="14">LRR domain containing protein</fullName>
    </submittedName>
</protein>
<dbReference type="PANTHER" id="PTHR48063:SF98">
    <property type="entry name" value="LRR RECEPTOR-LIKE SERINE_THREONINE-PROTEIN KINASE FLS2"/>
    <property type="match status" value="1"/>
</dbReference>
<dbReference type="Proteomes" id="UP000237000">
    <property type="component" value="Unassembled WGS sequence"/>
</dbReference>
<evidence type="ECO:0000256" key="8">
    <source>
        <dbReference type="ARBA" id="ARBA00022989"/>
    </source>
</evidence>
<dbReference type="OrthoDB" id="1924123at2759"/>
<name>A0A2P5FGK7_TREOI</name>
<dbReference type="InterPro" id="IPR003591">
    <property type="entry name" value="Leu-rich_rpt_typical-subtyp"/>
</dbReference>
<dbReference type="EMBL" id="JXTC01000035">
    <property type="protein sequence ID" value="PON96924.1"/>
    <property type="molecule type" value="Genomic_DNA"/>
</dbReference>
<gene>
    <name evidence="14" type="ORF">TorRG33x02_073030</name>
</gene>
<keyword evidence="3" id="KW-1003">Cell membrane</keyword>
<evidence type="ECO:0000256" key="4">
    <source>
        <dbReference type="ARBA" id="ARBA00022614"/>
    </source>
</evidence>
<evidence type="ECO:0000256" key="10">
    <source>
        <dbReference type="ARBA" id="ARBA00023170"/>
    </source>
</evidence>
<keyword evidence="7" id="KW-0677">Repeat</keyword>
<evidence type="ECO:0000256" key="11">
    <source>
        <dbReference type="ARBA" id="ARBA00023180"/>
    </source>
</evidence>
<keyword evidence="4" id="KW-0433">Leucine-rich repeat</keyword>
<evidence type="ECO:0000256" key="13">
    <source>
        <dbReference type="SAM" id="Phobius"/>
    </source>
</evidence>
<feature type="region of interest" description="Disordered" evidence="12">
    <location>
        <begin position="333"/>
        <end position="353"/>
    </location>
</feature>
<keyword evidence="8 13" id="KW-1133">Transmembrane helix</keyword>
<dbReference type="AlphaFoldDB" id="A0A2P5FGK7"/>
<keyword evidence="5 13" id="KW-0812">Transmembrane</keyword>
<accession>A0A2P5FGK7</accession>
<keyword evidence="6" id="KW-0732">Signal</keyword>
<dbReference type="FunFam" id="3.80.10.10:FF:000213">
    <property type="entry name" value="Tyrosine-sulfated glycopeptide receptor 1"/>
    <property type="match status" value="1"/>
</dbReference>
<dbReference type="Pfam" id="PF00560">
    <property type="entry name" value="LRR_1"/>
    <property type="match status" value="3"/>
</dbReference>
<dbReference type="InterPro" id="IPR032675">
    <property type="entry name" value="LRR_dom_sf"/>
</dbReference>
<reference evidence="15" key="1">
    <citation type="submission" date="2016-06" db="EMBL/GenBank/DDBJ databases">
        <title>Parallel loss of symbiosis genes in relatives of nitrogen-fixing non-legume Parasponia.</title>
        <authorList>
            <person name="Van Velzen R."/>
            <person name="Holmer R."/>
            <person name="Bu F."/>
            <person name="Rutten L."/>
            <person name="Van Zeijl A."/>
            <person name="Liu W."/>
            <person name="Santuari L."/>
            <person name="Cao Q."/>
            <person name="Sharma T."/>
            <person name="Shen D."/>
            <person name="Roswanjaya Y."/>
            <person name="Wardhani T."/>
            <person name="Kalhor M.S."/>
            <person name="Jansen J."/>
            <person name="Van den Hoogen J."/>
            <person name="Gungor B."/>
            <person name="Hartog M."/>
            <person name="Hontelez J."/>
            <person name="Verver J."/>
            <person name="Yang W.-C."/>
            <person name="Schijlen E."/>
            <person name="Repin R."/>
            <person name="Schilthuizen M."/>
            <person name="Schranz E."/>
            <person name="Heidstra R."/>
            <person name="Miyata K."/>
            <person name="Fedorova E."/>
            <person name="Kohlen W."/>
            <person name="Bisseling T."/>
            <person name="Smit S."/>
            <person name="Geurts R."/>
        </authorList>
    </citation>
    <scope>NUCLEOTIDE SEQUENCE [LARGE SCALE GENOMIC DNA]</scope>
    <source>
        <strain evidence="15">cv. RG33-2</strain>
    </source>
</reference>
<evidence type="ECO:0000256" key="5">
    <source>
        <dbReference type="ARBA" id="ARBA00022692"/>
    </source>
</evidence>
<sequence>MEKFSCAADNHVQGPLPNLTKFSSLEGMFLQHNNLNGALPESQLSKLRSLLSGELPTCWTQFKELFVLNLANNNFSGKIPISLGCLPQIAILHLRNNTFSGELPSFENRKELVLLDLGENQISGKVPEWLEQSLPSLTVLRLRSNKFHGTIPSSLCSLPALQILDLSLNNLSGTIPHCLSNMTAMSSEGRARGFIDFASVMWKGIELEFGRYLELMRSIDISSNYLSGEIPESITSLLELNSLNLSRNTLRGSIPGNFGQLSMLESLDLSRNHLTGSIPTSFSSLTFLGHLDLSYNNLTGRIPLSTQLRGFDASAYIGNPQLCGPPLTKDCPGDETVQDPGVPDESANKETKKDEDKVITLGFYVSMGIGFVMGFWGVCGTLLLNSRWRYAYFRCWDNMNDWIYVTTRVFKARLHREFAMAN</sequence>
<evidence type="ECO:0000256" key="3">
    <source>
        <dbReference type="ARBA" id="ARBA00022475"/>
    </source>
</evidence>
<evidence type="ECO:0000256" key="12">
    <source>
        <dbReference type="SAM" id="MobiDB-lite"/>
    </source>
</evidence>
<dbReference type="Pfam" id="PF13855">
    <property type="entry name" value="LRR_8"/>
    <property type="match status" value="2"/>
</dbReference>
<keyword evidence="9 13" id="KW-0472">Membrane</keyword>
<comment type="caution">
    <text evidence="14">The sequence shown here is derived from an EMBL/GenBank/DDBJ whole genome shotgun (WGS) entry which is preliminary data.</text>
</comment>
<dbReference type="SMART" id="SM00369">
    <property type="entry name" value="LRR_TYP"/>
    <property type="match status" value="5"/>
</dbReference>
<comment type="subcellular location">
    <subcellularLocation>
        <location evidence="1">Cell membrane</location>
        <topology evidence="1">Single-pass type I membrane protein</topology>
    </subcellularLocation>
</comment>